<evidence type="ECO:0000256" key="1">
    <source>
        <dbReference type="ARBA" id="ARBA00008060"/>
    </source>
</evidence>
<dbReference type="GO" id="GO:0034974">
    <property type="term" value="C:Swi5-Swi2 complex"/>
    <property type="evidence" value="ECO:0007669"/>
    <property type="project" value="TreeGrafter"/>
</dbReference>
<dbReference type="VEuPathDB" id="MicrosporidiaDB:M153_25156000161"/>
<dbReference type="AlphaFoldDB" id="A0A0R0LQK9"/>
<organism evidence="4 5">
    <name type="scientific">Pseudoloma neurophilia</name>
    <dbReference type="NCBI Taxonomy" id="146866"/>
    <lineage>
        <taxon>Eukaryota</taxon>
        <taxon>Fungi</taxon>
        <taxon>Fungi incertae sedis</taxon>
        <taxon>Microsporidia</taxon>
        <taxon>Pseudoloma</taxon>
    </lineage>
</organism>
<comment type="caution">
    <text evidence="4">The sequence shown here is derived from an EMBL/GenBank/DDBJ whole genome shotgun (WGS) entry which is preliminary data.</text>
</comment>
<dbReference type="GO" id="GO:0032798">
    <property type="term" value="C:Swi5-Sfr1 complex"/>
    <property type="evidence" value="ECO:0007669"/>
    <property type="project" value="TreeGrafter"/>
</dbReference>
<sequence>MARLSINKIEQKVKSSKEKDDLSDWNSHKILHRSKIVNFDYLLKNELIKPIENSNFFYAVDDLEEKYYKLKYEQYIKENKNISIESEINTFINKLNKYNELKDCAEALIGKIAEIRGCSIKEIREEMGVPE</sequence>
<gene>
    <name evidence="4" type="ORF">M153_25156000161</name>
</gene>
<dbReference type="PANTHER" id="PTHR28529:SF2">
    <property type="entry name" value="DNA REPAIR PROTEIN SWI5 HOMOLOG"/>
    <property type="match status" value="1"/>
</dbReference>
<comment type="similarity">
    <text evidence="1">Belongs to the SWI5/SAE3 family.</text>
</comment>
<dbReference type="InterPro" id="IPR010760">
    <property type="entry name" value="DNA-repair_Swi5"/>
</dbReference>
<dbReference type="Gene3D" id="1.20.5.170">
    <property type="match status" value="1"/>
</dbReference>
<evidence type="ECO:0000313" key="5">
    <source>
        <dbReference type="Proteomes" id="UP000051530"/>
    </source>
</evidence>
<proteinExistence type="inferred from homology"/>
<reference evidence="4 5" key="1">
    <citation type="submission" date="2015-07" db="EMBL/GenBank/DDBJ databases">
        <title>The genome of Pseudoloma neurophilia, a relevant intracellular parasite of the zebrafish.</title>
        <authorList>
            <person name="Ndikumana S."/>
            <person name="Pelin A."/>
            <person name="Sanders J."/>
            <person name="Corradi N."/>
        </authorList>
    </citation>
    <scope>NUCLEOTIDE SEQUENCE [LARGE SCALE GENOMIC DNA]</scope>
    <source>
        <strain evidence="4 5">MK1</strain>
    </source>
</reference>
<dbReference type="EMBL" id="LGUB01001524">
    <property type="protein sequence ID" value="KRH91789.1"/>
    <property type="molecule type" value="Genomic_DNA"/>
</dbReference>
<dbReference type="OrthoDB" id="255837at2759"/>
<dbReference type="Pfam" id="PF07061">
    <property type="entry name" value="Swi5"/>
    <property type="match status" value="1"/>
</dbReference>
<evidence type="ECO:0000313" key="4">
    <source>
        <dbReference type="EMBL" id="KRH91789.1"/>
    </source>
</evidence>
<dbReference type="PANTHER" id="PTHR28529">
    <property type="entry name" value="DNA REPAIR PROTEIN SWI5 HOMOLOG"/>
    <property type="match status" value="1"/>
</dbReference>
<dbReference type="Proteomes" id="UP000051530">
    <property type="component" value="Unassembled WGS sequence"/>
</dbReference>
<protein>
    <submittedName>
        <fullName evidence="4">Putative DNA repair protein, Swi5 protein</fullName>
    </submittedName>
</protein>
<keyword evidence="2" id="KW-0227">DNA damage</keyword>
<keyword evidence="3" id="KW-0234">DNA repair</keyword>
<keyword evidence="5" id="KW-1185">Reference proteome</keyword>
<evidence type="ECO:0000256" key="3">
    <source>
        <dbReference type="ARBA" id="ARBA00023204"/>
    </source>
</evidence>
<dbReference type="GO" id="GO:0000724">
    <property type="term" value="P:double-strand break repair via homologous recombination"/>
    <property type="evidence" value="ECO:0007669"/>
    <property type="project" value="TreeGrafter"/>
</dbReference>
<evidence type="ECO:0000256" key="2">
    <source>
        <dbReference type="ARBA" id="ARBA00022763"/>
    </source>
</evidence>
<accession>A0A0R0LQK9</accession>
<name>A0A0R0LQK9_9MICR</name>